<evidence type="ECO:0000313" key="4">
    <source>
        <dbReference type="EMBL" id="MEA5523288.1"/>
    </source>
</evidence>
<dbReference type="InterPro" id="IPR007049">
    <property type="entry name" value="Carb-sel_porin_OprB"/>
</dbReference>
<accession>A0ABU5UAZ0</accession>
<comment type="caution">
    <text evidence="4">The sequence shown here is derived from an EMBL/GenBank/DDBJ whole genome shotgun (WGS) entry which is preliminary data.</text>
</comment>
<sequence>MKADKGIRWYQNPVSFCKVTRFLLVFWSSPVFLGFSSSSVLAEYSDNNSDNIASQSTLEQLQRYSQEGRKNTSSSQVTSVSQLSDVQPTDWAFQALQSLVERFGCIAGYPDGTFKGNRSLTRYEFAAGLNACVERINELLNAAVEDSLTENEFIALQRLQNEFAAELSLLRGQVSRLEERTEVLVANQFSTTTKLTGEGIFAITDAWGDDIAFQGTEENRNQTVFQNRVRLNFNTSFTGEDLLLTRLQMGNAQPFDLGFTRQGTQTFNFRGDTDSKVELERLYYQFPITNQLQLILAAKGVTWDDFVPTVNPYLDDRDGGNGSLSTFGQRNPIYRIGGGRGMGLHYRFNEQFLNGIFGSTSVSVGYLSASAGDASQGNGLFNGDYATLAQITVTPRDNLQLAFTYNHAYSTPGNFGFDNGLRNGLVVDKNRGNINGNAINGVTGSGIANSILGLSEGINPGRIASGVVSNSYGVQVSWRINRKIVLSGWGGYTDARVINIGDGQIWNFAVTLGLPDLFKEGSLGGIVIGREPYLNDIDAPRDLKIEFPNDQSWHLEAFYRYPVNDKISITPGIIFITNPNQDSRNDDIVIGTLRTTFSF</sequence>
<name>A0ABU5UAZ0_9CYAN</name>
<evidence type="ECO:0000313" key="5">
    <source>
        <dbReference type="Proteomes" id="UP001301728"/>
    </source>
</evidence>
<dbReference type="EMBL" id="JAYGHT010000210">
    <property type="protein sequence ID" value="MEA5523288.1"/>
    <property type="molecule type" value="Genomic_DNA"/>
</dbReference>
<protein>
    <submittedName>
        <fullName evidence="4">Iron uptake porin</fullName>
    </submittedName>
</protein>
<reference evidence="4 5" key="1">
    <citation type="submission" date="2023-12" db="EMBL/GenBank/DDBJ databases">
        <title>Baltic Sea Cyanobacteria.</title>
        <authorList>
            <person name="Delbaje E."/>
            <person name="Fewer D.P."/>
            <person name="Shishido T.K."/>
        </authorList>
    </citation>
    <scope>NUCLEOTIDE SEQUENCE [LARGE SCALE GENOMIC DNA]</scope>
    <source>
        <strain evidence="4 5">CCNP 1315</strain>
    </source>
</reference>
<dbReference type="Proteomes" id="UP001301728">
    <property type="component" value="Unassembled WGS sequence"/>
</dbReference>
<dbReference type="NCBIfam" id="NF033921">
    <property type="entry name" value="por_somb"/>
    <property type="match status" value="1"/>
</dbReference>
<dbReference type="Pfam" id="PF00395">
    <property type="entry name" value="SLH"/>
    <property type="match status" value="1"/>
</dbReference>
<dbReference type="InterPro" id="IPR001119">
    <property type="entry name" value="SLH_dom"/>
</dbReference>
<dbReference type="Pfam" id="PF04966">
    <property type="entry name" value="OprB"/>
    <property type="match status" value="1"/>
</dbReference>
<dbReference type="RefSeq" id="WP_323219509.1">
    <property type="nucleotide sequence ID" value="NZ_JAYGHT010000210.1"/>
</dbReference>
<gene>
    <name evidence="4" type="ORF">VB854_30595</name>
</gene>
<dbReference type="Gene3D" id="2.40.160.180">
    <property type="entry name" value="Carbohydrate-selective porin OprB"/>
    <property type="match status" value="1"/>
</dbReference>
<proteinExistence type="inferred from homology"/>
<dbReference type="PANTHER" id="PTHR43308:SF1">
    <property type="entry name" value="OUTER MEMBRANE PROTEIN ALPHA"/>
    <property type="match status" value="1"/>
</dbReference>
<comment type="similarity">
    <text evidence="1 2">Belongs to the OprB family.</text>
</comment>
<dbReference type="PANTHER" id="PTHR43308">
    <property type="entry name" value="OUTER MEMBRANE PROTEIN ALPHA-RELATED"/>
    <property type="match status" value="1"/>
</dbReference>
<evidence type="ECO:0000259" key="3">
    <source>
        <dbReference type="PROSITE" id="PS51272"/>
    </source>
</evidence>
<dbReference type="InterPro" id="IPR047684">
    <property type="entry name" value="Por_som-like"/>
</dbReference>
<dbReference type="InterPro" id="IPR051465">
    <property type="entry name" value="Cell_Envelope_Struct_Comp"/>
</dbReference>
<organism evidence="4 5">
    <name type="scientific">Limnoraphis robusta CCNP1315</name>
    <dbReference type="NCBI Taxonomy" id="3110306"/>
    <lineage>
        <taxon>Bacteria</taxon>
        <taxon>Bacillati</taxon>
        <taxon>Cyanobacteriota</taxon>
        <taxon>Cyanophyceae</taxon>
        <taxon>Oscillatoriophycideae</taxon>
        <taxon>Oscillatoriales</taxon>
        <taxon>Sirenicapillariaceae</taxon>
        <taxon>Limnoraphis</taxon>
    </lineage>
</organism>
<keyword evidence="5" id="KW-1185">Reference proteome</keyword>
<dbReference type="PROSITE" id="PS51272">
    <property type="entry name" value="SLH"/>
    <property type="match status" value="1"/>
</dbReference>
<evidence type="ECO:0000256" key="1">
    <source>
        <dbReference type="ARBA" id="ARBA00008769"/>
    </source>
</evidence>
<feature type="domain" description="SLH" evidence="3">
    <location>
        <begin position="79"/>
        <end position="143"/>
    </location>
</feature>
<evidence type="ECO:0000256" key="2">
    <source>
        <dbReference type="RuleBase" id="RU363072"/>
    </source>
</evidence>
<dbReference type="InterPro" id="IPR038673">
    <property type="entry name" value="OprB_sf"/>
</dbReference>